<gene>
    <name evidence="1" type="ORF">H9726_05210</name>
</gene>
<protein>
    <submittedName>
        <fullName evidence="1">Uncharacterized protein</fullName>
    </submittedName>
</protein>
<evidence type="ECO:0000313" key="1">
    <source>
        <dbReference type="EMBL" id="HIZ09868.1"/>
    </source>
</evidence>
<dbReference type="Proteomes" id="UP000824025">
    <property type="component" value="Unassembled WGS sequence"/>
</dbReference>
<accession>A0A9D2IIS0</accession>
<name>A0A9D2IIS0_9FIRM</name>
<evidence type="ECO:0000313" key="2">
    <source>
        <dbReference type="Proteomes" id="UP000824025"/>
    </source>
</evidence>
<reference evidence="1" key="1">
    <citation type="journal article" date="2021" name="PeerJ">
        <title>Extensive microbial diversity within the chicken gut microbiome revealed by metagenomics and culture.</title>
        <authorList>
            <person name="Gilroy R."/>
            <person name="Ravi A."/>
            <person name="Getino M."/>
            <person name="Pursley I."/>
            <person name="Horton D.L."/>
            <person name="Alikhan N.F."/>
            <person name="Baker D."/>
            <person name="Gharbi K."/>
            <person name="Hall N."/>
            <person name="Watson M."/>
            <person name="Adriaenssens E.M."/>
            <person name="Foster-Nyarko E."/>
            <person name="Jarju S."/>
            <person name="Secka A."/>
            <person name="Antonio M."/>
            <person name="Oren A."/>
            <person name="Chaudhuri R.R."/>
            <person name="La Ragione R."/>
            <person name="Hildebrand F."/>
            <person name="Pallen M.J."/>
        </authorList>
    </citation>
    <scope>NUCLEOTIDE SEQUENCE</scope>
    <source>
        <strain evidence="1">CHK192-19661</strain>
    </source>
</reference>
<comment type="caution">
    <text evidence="1">The sequence shown here is derived from an EMBL/GenBank/DDBJ whole genome shotgun (WGS) entry which is preliminary data.</text>
</comment>
<sequence>MPVAFCGRKAFGLTEHDFNEYKGMPVYTEAVDQFEQNCLLKTAEAERIEKDGKFLEVRFRSGGRKWLSRLCR</sequence>
<proteinExistence type="predicted"/>
<organism evidence="1 2">
    <name type="scientific">Candidatus Borkfalkia avicola</name>
    <dbReference type="NCBI Taxonomy" id="2838503"/>
    <lineage>
        <taxon>Bacteria</taxon>
        <taxon>Bacillati</taxon>
        <taxon>Bacillota</taxon>
        <taxon>Clostridia</taxon>
        <taxon>Christensenellales</taxon>
        <taxon>Christensenellaceae</taxon>
        <taxon>Candidatus Borkfalkia</taxon>
    </lineage>
</organism>
<dbReference type="AlphaFoldDB" id="A0A9D2IIS0"/>
<dbReference type="EMBL" id="DXCF01000027">
    <property type="protein sequence ID" value="HIZ09868.1"/>
    <property type="molecule type" value="Genomic_DNA"/>
</dbReference>
<reference evidence="1" key="2">
    <citation type="submission" date="2021-04" db="EMBL/GenBank/DDBJ databases">
        <authorList>
            <person name="Gilroy R."/>
        </authorList>
    </citation>
    <scope>NUCLEOTIDE SEQUENCE</scope>
    <source>
        <strain evidence="1">CHK192-19661</strain>
    </source>
</reference>